<sequence length="164" mass="18701">MKIIDNKLRLFGKISLLDILAVLIVIGLVFFASLKLMRKDVADITLGKTTEKYEATLYLYENKGNTDCIRIGDQLGEMKNHFDIFVKDVKREDYYVNTVDNNGEIKKVIDPLKEKTVVTIEGNFSNVSNSLKFGKQELRLGSTIFLESDNYRLSALIADRKKVD</sequence>
<evidence type="ECO:0000313" key="3">
    <source>
        <dbReference type="Proteomes" id="UP000831151"/>
    </source>
</evidence>
<dbReference type="RefSeq" id="WP_019213606.1">
    <property type="nucleotide sequence ID" value="NZ_CP096649.1"/>
</dbReference>
<protein>
    <submittedName>
        <fullName evidence="2">DUF4330 domain-containing protein</fullName>
    </submittedName>
</protein>
<gene>
    <name evidence="2" type="ORF">M1R53_04410</name>
</gene>
<evidence type="ECO:0000313" key="2">
    <source>
        <dbReference type="EMBL" id="UQK58486.1"/>
    </source>
</evidence>
<evidence type="ECO:0000256" key="1">
    <source>
        <dbReference type="SAM" id="Phobius"/>
    </source>
</evidence>
<accession>A0A9E7DIE2</accession>
<dbReference type="AlphaFoldDB" id="A0A9E7DIE2"/>
<keyword evidence="3" id="KW-1185">Reference proteome</keyword>
<dbReference type="Pfam" id="PF14221">
    <property type="entry name" value="DUF4330"/>
    <property type="match status" value="1"/>
</dbReference>
<dbReference type="Proteomes" id="UP000831151">
    <property type="component" value="Chromosome"/>
</dbReference>
<dbReference type="EMBL" id="CP096649">
    <property type="protein sequence ID" value="UQK58486.1"/>
    <property type="molecule type" value="Genomic_DNA"/>
</dbReference>
<keyword evidence="1" id="KW-0472">Membrane</keyword>
<reference evidence="2" key="1">
    <citation type="submission" date="2022-04" db="EMBL/GenBank/DDBJ databases">
        <title>Complete genome sequences of Ezakiella coagulans and Fenollaria massiliensis.</title>
        <authorList>
            <person name="France M.T."/>
            <person name="Clifford J."/>
            <person name="Narina S."/>
            <person name="Rutt L."/>
            <person name="Ravel J."/>
        </authorList>
    </citation>
    <scope>NUCLEOTIDE SEQUENCE</scope>
    <source>
        <strain evidence="2">C0061C2</strain>
    </source>
</reference>
<proteinExistence type="predicted"/>
<keyword evidence="1" id="KW-0812">Transmembrane</keyword>
<name>A0A9E7DIE2_9FIRM</name>
<organism evidence="2 3">
    <name type="scientific">Fenollaria massiliensis</name>
    <dbReference type="NCBI Taxonomy" id="938288"/>
    <lineage>
        <taxon>Bacteria</taxon>
        <taxon>Bacillati</taxon>
        <taxon>Bacillota</taxon>
        <taxon>Clostridia</taxon>
        <taxon>Eubacteriales</taxon>
        <taxon>Fenollaria</taxon>
    </lineage>
</organism>
<keyword evidence="1" id="KW-1133">Transmembrane helix</keyword>
<dbReference type="KEGG" id="fms:M1R53_04410"/>
<feature type="transmembrane region" description="Helical" evidence="1">
    <location>
        <begin position="14"/>
        <end position="34"/>
    </location>
</feature>
<dbReference type="InterPro" id="IPR025480">
    <property type="entry name" value="DUF4330"/>
</dbReference>